<feature type="transmembrane region" description="Helical" evidence="1">
    <location>
        <begin position="34"/>
        <end position="54"/>
    </location>
</feature>
<evidence type="ECO:0000313" key="3">
    <source>
        <dbReference type="Proteomes" id="UP001419268"/>
    </source>
</evidence>
<keyword evidence="1" id="KW-0812">Transmembrane</keyword>
<dbReference type="EMBL" id="JBBNAG010000002">
    <property type="protein sequence ID" value="KAK9157370.1"/>
    <property type="molecule type" value="Genomic_DNA"/>
</dbReference>
<name>A0AAP0KSE3_9MAGN</name>
<accession>A0AAP0KSE3</accession>
<evidence type="ECO:0000256" key="1">
    <source>
        <dbReference type="SAM" id="Phobius"/>
    </source>
</evidence>
<gene>
    <name evidence="2" type="ORF">Scep_003944</name>
</gene>
<dbReference type="AlphaFoldDB" id="A0AAP0KSE3"/>
<sequence>MLEGGGSEREQIDGKVAIQSHVSSQYVKDLRLDLLGFAWICLKFDFCLIFIYWCL</sequence>
<protein>
    <submittedName>
        <fullName evidence="2">Uncharacterized protein</fullName>
    </submittedName>
</protein>
<evidence type="ECO:0000313" key="2">
    <source>
        <dbReference type="EMBL" id="KAK9157370.1"/>
    </source>
</evidence>
<keyword evidence="3" id="KW-1185">Reference proteome</keyword>
<dbReference type="Proteomes" id="UP001419268">
    <property type="component" value="Unassembled WGS sequence"/>
</dbReference>
<keyword evidence="1" id="KW-1133">Transmembrane helix</keyword>
<reference evidence="2 3" key="1">
    <citation type="submission" date="2024-01" db="EMBL/GenBank/DDBJ databases">
        <title>Genome assemblies of Stephania.</title>
        <authorList>
            <person name="Yang L."/>
        </authorList>
    </citation>
    <scope>NUCLEOTIDE SEQUENCE [LARGE SCALE GENOMIC DNA]</scope>
    <source>
        <strain evidence="2">JXDWG</strain>
        <tissue evidence="2">Leaf</tissue>
    </source>
</reference>
<organism evidence="2 3">
    <name type="scientific">Stephania cephalantha</name>
    <dbReference type="NCBI Taxonomy" id="152367"/>
    <lineage>
        <taxon>Eukaryota</taxon>
        <taxon>Viridiplantae</taxon>
        <taxon>Streptophyta</taxon>
        <taxon>Embryophyta</taxon>
        <taxon>Tracheophyta</taxon>
        <taxon>Spermatophyta</taxon>
        <taxon>Magnoliopsida</taxon>
        <taxon>Ranunculales</taxon>
        <taxon>Menispermaceae</taxon>
        <taxon>Menispermoideae</taxon>
        <taxon>Cissampelideae</taxon>
        <taxon>Stephania</taxon>
    </lineage>
</organism>
<comment type="caution">
    <text evidence="2">The sequence shown here is derived from an EMBL/GenBank/DDBJ whole genome shotgun (WGS) entry which is preliminary data.</text>
</comment>
<keyword evidence="1" id="KW-0472">Membrane</keyword>
<proteinExistence type="predicted"/>